<dbReference type="PRINTS" id="PR00783">
    <property type="entry name" value="MINTRINSICP"/>
</dbReference>
<dbReference type="CDD" id="cd00333">
    <property type="entry name" value="MIP"/>
    <property type="match status" value="1"/>
</dbReference>
<dbReference type="InterPro" id="IPR023271">
    <property type="entry name" value="Aquaporin-like"/>
</dbReference>
<keyword evidence="3 6" id="KW-0812">Transmembrane</keyword>
<feature type="transmembrane region" description="Helical" evidence="7">
    <location>
        <begin position="164"/>
        <end position="183"/>
    </location>
</feature>
<dbReference type="GO" id="GO:0015267">
    <property type="term" value="F:channel activity"/>
    <property type="evidence" value="ECO:0007669"/>
    <property type="project" value="InterPro"/>
</dbReference>
<dbReference type="EMBL" id="OIVN01005846">
    <property type="protein sequence ID" value="SPD24218.1"/>
    <property type="molecule type" value="Genomic_DNA"/>
</dbReference>
<evidence type="ECO:0000256" key="4">
    <source>
        <dbReference type="ARBA" id="ARBA00022989"/>
    </source>
</evidence>
<feature type="transmembrane region" description="Helical" evidence="7">
    <location>
        <begin position="45"/>
        <end position="65"/>
    </location>
</feature>
<evidence type="ECO:0000256" key="2">
    <source>
        <dbReference type="ARBA" id="ARBA00022448"/>
    </source>
</evidence>
<evidence type="ECO:0000256" key="3">
    <source>
        <dbReference type="ARBA" id="ARBA00022692"/>
    </source>
</evidence>
<dbReference type="Pfam" id="PF00230">
    <property type="entry name" value="MIP"/>
    <property type="match status" value="1"/>
</dbReference>
<feature type="transmembrane region" description="Helical" evidence="7">
    <location>
        <begin position="134"/>
        <end position="152"/>
    </location>
</feature>
<dbReference type="PANTHER" id="PTHR45724:SF13">
    <property type="entry name" value="AQUAPORIN NIP1-1-RELATED"/>
    <property type="match status" value="1"/>
</dbReference>
<feature type="transmembrane region" description="Helical" evidence="7">
    <location>
        <begin position="21"/>
        <end position="39"/>
    </location>
</feature>
<comment type="similarity">
    <text evidence="6">Belongs to the MIP/aquaporin (TC 1.A.8) family.</text>
</comment>
<keyword evidence="2 6" id="KW-0813">Transport</keyword>
<evidence type="ECO:0000256" key="6">
    <source>
        <dbReference type="RuleBase" id="RU000477"/>
    </source>
</evidence>
<dbReference type="SUPFAM" id="SSF81338">
    <property type="entry name" value="Aquaporin-like"/>
    <property type="match status" value="1"/>
</dbReference>
<dbReference type="GO" id="GO:0016020">
    <property type="term" value="C:membrane"/>
    <property type="evidence" value="ECO:0007669"/>
    <property type="project" value="UniProtKB-SubCell"/>
</dbReference>
<organism evidence="8">
    <name type="scientific">Fagus sylvatica</name>
    <name type="common">Beechnut</name>
    <dbReference type="NCBI Taxonomy" id="28930"/>
    <lineage>
        <taxon>Eukaryota</taxon>
        <taxon>Viridiplantae</taxon>
        <taxon>Streptophyta</taxon>
        <taxon>Embryophyta</taxon>
        <taxon>Tracheophyta</taxon>
        <taxon>Spermatophyta</taxon>
        <taxon>Magnoliopsida</taxon>
        <taxon>eudicotyledons</taxon>
        <taxon>Gunneridae</taxon>
        <taxon>Pentapetalae</taxon>
        <taxon>rosids</taxon>
        <taxon>fabids</taxon>
        <taxon>Fagales</taxon>
        <taxon>Fagaceae</taxon>
        <taxon>Fagus</taxon>
    </lineage>
</organism>
<comment type="subcellular location">
    <subcellularLocation>
        <location evidence="1">Membrane</location>
        <topology evidence="1">Multi-pass membrane protein</topology>
    </subcellularLocation>
</comment>
<gene>
    <name evidence="8" type="ORF">FSB_LOCUS52100</name>
</gene>
<dbReference type="AlphaFoldDB" id="A0A2N9IIE4"/>
<evidence type="ECO:0000256" key="7">
    <source>
        <dbReference type="SAM" id="Phobius"/>
    </source>
</evidence>
<dbReference type="PROSITE" id="PS00221">
    <property type="entry name" value="MIP"/>
    <property type="match status" value="1"/>
</dbReference>
<accession>A0A2N9IIE4</accession>
<dbReference type="InterPro" id="IPR022357">
    <property type="entry name" value="MIP_CS"/>
</dbReference>
<feature type="transmembrane region" description="Helical" evidence="7">
    <location>
        <begin position="94"/>
        <end position="114"/>
    </location>
</feature>
<evidence type="ECO:0000313" key="8">
    <source>
        <dbReference type="EMBL" id="SPD24218.1"/>
    </source>
</evidence>
<dbReference type="InterPro" id="IPR000425">
    <property type="entry name" value="MIP"/>
</dbReference>
<proteinExistence type="inferred from homology"/>
<protein>
    <submittedName>
        <fullName evidence="8">Uncharacterized protein</fullName>
    </submittedName>
</protein>
<dbReference type="Gene3D" id="1.20.1080.10">
    <property type="entry name" value="Glycerol uptake facilitator protein"/>
    <property type="match status" value="1"/>
</dbReference>
<dbReference type="NCBIfam" id="TIGR00861">
    <property type="entry name" value="MIP"/>
    <property type="match status" value="1"/>
</dbReference>
<evidence type="ECO:0000256" key="1">
    <source>
        <dbReference type="ARBA" id="ARBA00004141"/>
    </source>
</evidence>
<keyword evidence="5 7" id="KW-0472">Membrane</keyword>
<feature type="transmembrane region" description="Helical" evidence="7">
    <location>
        <begin position="203"/>
        <end position="224"/>
    </location>
</feature>
<sequence>MAENSESNGNHGVVLNVKDEVLGTYFLIFAGCAAVVVNLDNDKVVTLPGISIVWGLAVMVLVYSIGHISGAHFNPAVTIAHAACKRFPCKQVPAYIAAQVLGSTLASGTLRLIFNGHQNHFAGTLPAGSNMQSFVLEFIITFYLMFVISGVATDNRAIGELAGLAVGSTVLLNVMIAGPISGASMNPARSLGPAIVHSEYRGIWIYIVAPILGAVLGAWVYNVIRFTDKPVREIIKTGSFLKESRNNNSN</sequence>
<name>A0A2N9IIE4_FAGSY</name>
<keyword evidence="4 7" id="KW-1133">Transmembrane helix</keyword>
<dbReference type="PANTHER" id="PTHR45724">
    <property type="entry name" value="AQUAPORIN NIP2-1"/>
    <property type="match status" value="1"/>
</dbReference>
<reference evidence="8" key="1">
    <citation type="submission" date="2018-02" db="EMBL/GenBank/DDBJ databases">
        <authorList>
            <person name="Cohen D.B."/>
            <person name="Kent A.D."/>
        </authorList>
    </citation>
    <scope>NUCLEOTIDE SEQUENCE</scope>
</reference>
<evidence type="ECO:0000256" key="5">
    <source>
        <dbReference type="ARBA" id="ARBA00023136"/>
    </source>
</evidence>
<dbReference type="InterPro" id="IPR034294">
    <property type="entry name" value="Aquaporin_transptr"/>
</dbReference>